<name>A0ABQ9ERZ8_TEGGR</name>
<dbReference type="InterPro" id="IPR051856">
    <property type="entry name" value="CSR-E3_Ligase_Protein"/>
</dbReference>
<sequence>MSDNERSFHSYDERDSLLSVERRWSPKRSDFAYSNDSLLSDRFTPQNDGFLSDRLTPQNDGFLSDRLTPQNVGSLSETFMPPNDDTSIILDRFTSTPDPDRKSVFSFTNDIPPGKQQSKGKPDSKENLINFVKRKKRKKKSGISLYYGIIDGLDLSVGARQVIGSMMALCIACGYSLSVQARCICWLIIPIFFGKTGRAYVMTFAISFLIAGPIQNIMINGKEVTRSITCATELVVNHSVTKWGLRMKPLTNIRKTVNEDKMKERTRKVDGYAKGSRGNRVSSIESRNTISKDTEKEEKAERIYRKKSEYQCEDVWNKAVLECRRKFQSLERDCLRKIPVLGYILCLPLKLTIFCELVRAVPGAVGMSCDSIDVVNPGFGETYVRSEETVTELDEGFDVNLQYKLVKSPEEIDYTTADEVRQKTIKEFEKKQVLMQFVLTLMKRVLAFTFILVFISAYKYNKMYLTDFRYDNIYISSYFRRIDARRHADGKFVLLPLKKAEKSGVIFPTSFKLMKTEKRKLTKQTFMLITRVLISWVIIASDRLLYNVMDIISRHSRIDYRQQGIHHIKIDVFGRGFMSDIVRIFLQGFNTKENIDHVSTNFECLPRPKEMDSKYVGLIFGVYGLVWFLMLTEAYGLRLRRLREKRRILFLYNDMLKKRRGFLRHMRHTVRKQARRQALSVKTTVFYALSQEFPRLCGCLKKFQSAKLYCLICGDPENKFFRKCETPDCHFGYCEECWYDVKGRCYACIPFDDDDDESELTDDDIIT</sequence>
<organism evidence="8 9">
    <name type="scientific">Tegillarca granosa</name>
    <name type="common">Malaysian cockle</name>
    <name type="synonym">Anadara granosa</name>
    <dbReference type="NCBI Taxonomy" id="220873"/>
    <lineage>
        <taxon>Eukaryota</taxon>
        <taxon>Metazoa</taxon>
        <taxon>Spiralia</taxon>
        <taxon>Lophotrochozoa</taxon>
        <taxon>Mollusca</taxon>
        <taxon>Bivalvia</taxon>
        <taxon>Autobranchia</taxon>
        <taxon>Pteriomorphia</taxon>
        <taxon>Arcoida</taxon>
        <taxon>Arcoidea</taxon>
        <taxon>Arcidae</taxon>
        <taxon>Tegillarca</taxon>
    </lineage>
</organism>
<evidence type="ECO:0000256" key="3">
    <source>
        <dbReference type="ARBA" id="ARBA00022989"/>
    </source>
</evidence>
<keyword evidence="2 5" id="KW-0812">Transmembrane</keyword>
<feature type="transmembrane region" description="Helical" evidence="5">
    <location>
        <begin position="615"/>
        <end position="637"/>
    </location>
</feature>
<dbReference type="PANTHER" id="PTHR21041:SF17">
    <property type="entry name" value="E3 UBIQUITIN-PROTEIN LIGASE DCST1"/>
    <property type="match status" value="1"/>
</dbReference>
<evidence type="ECO:0000313" key="8">
    <source>
        <dbReference type="EMBL" id="KAJ8306722.1"/>
    </source>
</evidence>
<feature type="transmembrane region" description="Helical" evidence="5">
    <location>
        <begin position="433"/>
        <end position="455"/>
    </location>
</feature>
<reference evidence="8 9" key="1">
    <citation type="submission" date="2022-12" db="EMBL/GenBank/DDBJ databases">
        <title>Chromosome-level genome of Tegillarca granosa.</title>
        <authorList>
            <person name="Kim J."/>
        </authorList>
    </citation>
    <scope>NUCLEOTIDE SEQUENCE [LARGE SCALE GENOMIC DNA]</scope>
    <source>
        <strain evidence="8">Teg-2019</strain>
        <tissue evidence="8">Adductor muscle</tissue>
    </source>
</reference>
<dbReference type="InterPro" id="IPR012858">
    <property type="entry name" value="DC_STAMP-like"/>
</dbReference>
<dbReference type="InterPro" id="IPR058842">
    <property type="entry name" value="DCST1_C"/>
</dbReference>
<dbReference type="Pfam" id="PF07782">
    <property type="entry name" value="DC_STAMP"/>
    <property type="match status" value="1"/>
</dbReference>
<evidence type="ECO:0000256" key="5">
    <source>
        <dbReference type="SAM" id="Phobius"/>
    </source>
</evidence>
<protein>
    <recommendedName>
        <fullName evidence="10">Dendritic cell-specific transmembrane protein-like domain-containing protein</fullName>
    </recommendedName>
</protein>
<keyword evidence="3 5" id="KW-1133">Transmembrane helix</keyword>
<dbReference type="EMBL" id="JARBDR010000811">
    <property type="protein sequence ID" value="KAJ8306722.1"/>
    <property type="molecule type" value="Genomic_DNA"/>
</dbReference>
<feature type="domain" description="E3 ubiquitin-protein ligase DCST1-like C-terminal" evidence="7">
    <location>
        <begin position="709"/>
        <end position="750"/>
    </location>
</feature>
<keyword evidence="9" id="KW-1185">Reference proteome</keyword>
<comment type="caution">
    <text evidence="8">The sequence shown here is derived from an EMBL/GenBank/DDBJ whole genome shotgun (WGS) entry which is preliminary data.</text>
</comment>
<dbReference type="PANTHER" id="PTHR21041">
    <property type="entry name" value="DENDRITIC CELL-SPECIFIC TRANSMEMBRANE PROTEIN"/>
    <property type="match status" value="1"/>
</dbReference>
<dbReference type="Proteomes" id="UP001217089">
    <property type="component" value="Unassembled WGS sequence"/>
</dbReference>
<evidence type="ECO:0000256" key="1">
    <source>
        <dbReference type="ARBA" id="ARBA00004141"/>
    </source>
</evidence>
<evidence type="ECO:0000259" key="7">
    <source>
        <dbReference type="Pfam" id="PF26037"/>
    </source>
</evidence>
<comment type="subcellular location">
    <subcellularLocation>
        <location evidence="1">Membrane</location>
        <topology evidence="1">Multi-pass membrane protein</topology>
    </subcellularLocation>
</comment>
<dbReference type="Pfam" id="PF26037">
    <property type="entry name" value="zf-RING_DCST1_C"/>
    <property type="match status" value="1"/>
</dbReference>
<keyword evidence="4 5" id="KW-0472">Membrane</keyword>
<evidence type="ECO:0000256" key="2">
    <source>
        <dbReference type="ARBA" id="ARBA00022692"/>
    </source>
</evidence>
<feature type="domain" description="Dendritic cell-specific transmembrane protein-like" evidence="6">
    <location>
        <begin position="470"/>
        <end position="652"/>
    </location>
</feature>
<evidence type="ECO:0000313" key="9">
    <source>
        <dbReference type="Proteomes" id="UP001217089"/>
    </source>
</evidence>
<proteinExistence type="predicted"/>
<evidence type="ECO:0000256" key="4">
    <source>
        <dbReference type="ARBA" id="ARBA00023136"/>
    </source>
</evidence>
<gene>
    <name evidence="8" type="ORF">KUTeg_015763</name>
</gene>
<feature type="transmembrane region" description="Helical" evidence="5">
    <location>
        <begin position="521"/>
        <end position="539"/>
    </location>
</feature>
<accession>A0ABQ9ERZ8</accession>
<evidence type="ECO:0000259" key="6">
    <source>
        <dbReference type="Pfam" id="PF07782"/>
    </source>
</evidence>
<evidence type="ECO:0008006" key="10">
    <source>
        <dbReference type="Google" id="ProtNLM"/>
    </source>
</evidence>